<sequence>MGDDLVGSRTKRLAEIFNTVFQVERMGFGLNDPKFNVDNDALVGIRVSTTELTAANLSKHNSLLYDAPPKYEKLKHFAGQRSRVDSTPKNEDYEFVKKWNIQRKKPQHLRAYPAVLSAAGSNDMQSHVSLSSGRKPEAIPKEKQLIDYFVSVAVGDREGTDLDVHSFTNPETKVSSLALTSKCQIPEQNEKTIDLTSNSPTLKNAEATLQSSDGQIEPQTIASSKEMKSHPVMNTIGDPQQSRNLPRILQPHQNKKISLVQGESVNFESVVTSDENQLHLQAGACVELRGKHSNAGIDRKASITGNDSKQPALCEETLRFEGSRAKNYERILRSHTEEMKSRLGRVKVHGPQPMDYNQSADEDELEAQAKRDILQVMMKKKKQYLARAIDEED</sequence>
<comment type="caution">
    <text evidence="1">The sequence shown here is derived from an EMBL/GenBank/DDBJ whole genome shotgun (WGS) entry which is preliminary data.</text>
</comment>
<reference evidence="1 2" key="1">
    <citation type="submission" date="2024-04" db="EMBL/GenBank/DDBJ databases">
        <authorList>
            <consortium name="Genoscope - CEA"/>
            <person name="William W."/>
        </authorList>
    </citation>
    <scope>NUCLEOTIDE SEQUENCE [LARGE SCALE GENOMIC DNA]</scope>
</reference>
<dbReference type="AlphaFoldDB" id="A0AAV2HCY8"/>
<keyword evidence="2" id="KW-1185">Reference proteome</keyword>
<feature type="non-terminal residue" evidence="1">
    <location>
        <position position="393"/>
    </location>
</feature>
<protein>
    <submittedName>
        <fullName evidence="1">Uncharacterized protein</fullName>
    </submittedName>
</protein>
<accession>A0AAV2HCY8</accession>
<name>A0AAV2HCY8_LYMST</name>
<evidence type="ECO:0000313" key="2">
    <source>
        <dbReference type="Proteomes" id="UP001497497"/>
    </source>
</evidence>
<evidence type="ECO:0000313" key="1">
    <source>
        <dbReference type="EMBL" id="CAL1531667.1"/>
    </source>
</evidence>
<dbReference type="Proteomes" id="UP001497497">
    <property type="component" value="Unassembled WGS sequence"/>
</dbReference>
<dbReference type="EMBL" id="CAXITT010000095">
    <property type="protein sequence ID" value="CAL1531667.1"/>
    <property type="molecule type" value="Genomic_DNA"/>
</dbReference>
<gene>
    <name evidence="1" type="ORF">GSLYS_00005762001</name>
</gene>
<organism evidence="1 2">
    <name type="scientific">Lymnaea stagnalis</name>
    <name type="common">Great pond snail</name>
    <name type="synonym">Helix stagnalis</name>
    <dbReference type="NCBI Taxonomy" id="6523"/>
    <lineage>
        <taxon>Eukaryota</taxon>
        <taxon>Metazoa</taxon>
        <taxon>Spiralia</taxon>
        <taxon>Lophotrochozoa</taxon>
        <taxon>Mollusca</taxon>
        <taxon>Gastropoda</taxon>
        <taxon>Heterobranchia</taxon>
        <taxon>Euthyneura</taxon>
        <taxon>Panpulmonata</taxon>
        <taxon>Hygrophila</taxon>
        <taxon>Lymnaeoidea</taxon>
        <taxon>Lymnaeidae</taxon>
        <taxon>Lymnaea</taxon>
    </lineage>
</organism>
<proteinExistence type="predicted"/>